<dbReference type="CDD" id="cd00338">
    <property type="entry name" value="Ser_Recombinase"/>
    <property type="match status" value="1"/>
</dbReference>
<dbReference type="PROSITE" id="PS00397">
    <property type="entry name" value="RECOMBINASES_1"/>
    <property type="match status" value="1"/>
</dbReference>
<keyword evidence="1" id="KW-0229">DNA integration</keyword>
<dbReference type="InterPro" id="IPR036162">
    <property type="entry name" value="Resolvase-like_N_sf"/>
</dbReference>
<dbReference type="GO" id="GO:0015074">
    <property type="term" value="P:DNA integration"/>
    <property type="evidence" value="ECO:0007669"/>
    <property type="project" value="UniProtKB-KW"/>
</dbReference>
<dbReference type="RefSeq" id="WP_015265230.1">
    <property type="nucleotide sequence ID" value="NC_019904.1"/>
</dbReference>
<keyword evidence="9" id="KW-1185">Reference proteome</keyword>
<dbReference type="InterPro" id="IPR006118">
    <property type="entry name" value="Recombinase_CS"/>
</dbReference>
<proteinExistence type="predicted"/>
<dbReference type="GO" id="GO:0003677">
    <property type="term" value="F:DNA binding"/>
    <property type="evidence" value="ECO:0007669"/>
    <property type="project" value="UniProtKB-KW"/>
</dbReference>
<dbReference type="PROSITE" id="PS51736">
    <property type="entry name" value="RECOMBINASES_3"/>
    <property type="match status" value="1"/>
</dbReference>
<reference evidence="9" key="1">
    <citation type="submission" date="2012-02" db="EMBL/GenBank/DDBJ databases">
        <title>The complete genome of Echinicola vietnamensis DSM 17526.</title>
        <authorList>
            <person name="Lucas S."/>
            <person name="Copeland A."/>
            <person name="Lapidus A."/>
            <person name="Glavina del Rio T."/>
            <person name="Dalin E."/>
            <person name="Tice H."/>
            <person name="Bruce D."/>
            <person name="Goodwin L."/>
            <person name="Pitluck S."/>
            <person name="Peters L."/>
            <person name="Ovchinnikova G."/>
            <person name="Teshima H."/>
            <person name="Kyrpides N."/>
            <person name="Mavromatis K."/>
            <person name="Ivanova N."/>
            <person name="Brettin T."/>
            <person name="Detter J.C."/>
            <person name="Han C."/>
            <person name="Larimer F."/>
            <person name="Land M."/>
            <person name="Hauser L."/>
            <person name="Markowitz V."/>
            <person name="Cheng J.-F."/>
            <person name="Hugenholtz P."/>
            <person name="Woyke T."/>
            <person name="Wu D."/>
            <person name="Brambilla E."/>
            <person name="Klenk H.-P."/>
            <person name="Eisen J.A."/>
        </authorList>
    </citation>
    <scope>NUCLEOTIDE SEQUENCE [LARGE SCALE GENOMIC DNA]</scope>
    <source>
        <strain evidence="9">DSM 17526 / LMG 23754 / KMM 6221</strain>
    </source>
</reference>
<feature type="active site" description="O-(5'-phospho-DNA)-serine intermediate" evidence="4 5">
    <location>
        <position position="11"/>
    </location>
</feature>
<dbReference type="GO" id="GO:0000150">
    <property type="term" value="F:DNA strand exchange activity"/>
    <property type="evidence" value="ECO:0007669"/>
    <property type="project" value="InterPro"/>
</dbReference>
<dbReference type="eggNOG" id="COG1961">
    <property type="taxonomic scope" value="Bacteria"/>
</dbReference>
<evidence type="ECO:0000256" key="3">
    <source>
        <dbReference type="ARBA" id="ARBA00023172"/>
    </source>
</evidence>
<feature type="domain" description="Recombinase" evidence="7">
    <location>
        <begin position="159"/>
        <end position="269"/>
    </location>
</feature>
<dbReference type="STRING" id="926556.Echvi_1399"/>
<dbReference type="AlphaFoldDB" id="L0FWI6"/>
<dbReference type="HOGENOM" id="CLU_010686_17_0_10"/>
<gene>
    <name evidence="8" type="ordered locus">Echvi_1399</name>
</gene>
<keyword evidence="2" id="KW-0238">DNA-binding</keyword>
<dbReference type="KEGG" id="evi:Echvi_1399"/>
<dbReference type="OrthoDB" id="9815006at2"/>
<name>L0FWI6_ECHVK</name>
<dbReference type="SMART" id="SM00857">
    <property type="entry name" value="Resolvase"/>
    <property type="match status" value="1"/>
</dbReference>
<dbReference type="Gene3D" id="3.90.1750.20">
    <property type="entry name" value="Putative Large Serine Recombinase, Chain B, Domain 2"/>
    <property type="match status" value="1"/>
</dbReference>
<evidence type="ECO:0000256" key="1">
    <source>
        <dbReference type="ARBA" id="ARBA00022908"/>
    </source>
</evidence>
<dbReference type="PROSITE" id="PS51737">
    <property type="entry name" value="RECOMBINASE_DNA_BIND"/>
    <property type="match status" value="1"/>
</dbReference>
<dbReference type="PANTHER" id="PTHR30461">
    <property type="entry name" value="DNA-INVERTASE FROM LAMBDOID PROPHAGE"/>
    <property type="match status" value="1"/>
</dbReference>
<evidence type="ECO:0000313" key="8">
    <source>
        <dbReference type="EMBL" id="AGA77667.1"/>
    </source>
</evidence>
<evidence type="ECO:0000256" key="5">
    <source>
        <dbReference type="PROSITE-ProRule" id="PRU10137"/>
    </source>
</evidence>
<evidence type="ECO:0000313" key="9">
    <source>
        <dbReference type="Proteomes" id="UP000010796"/>
    </source>
</evidence>
<evidence type="ECO:0000259" key="6">
    <source>
        <dbReference type="PROSITE" id="PS51736"/>
    </source>
</evidence>
<dbReference type="Pfam" id="PF13408">
    <property type="entry name" value="Zn_ribbon_recom"/>
    <property type="match status" value="1"/>
</dbReference>
<organism evidence="8 9">
    <name type="scientific">Echinicola vietnamensis (strain DSM 17526 / LMG 23754 / KMM 6221)</name>
    <dbReference type="NCBI Taxonomy" id="926556"/>
    <lineage>
        <taxon>Bacteria</taxon>
        <taxon>Pseudomonadati</taxon>
        <taxon>Bacteroidota</taxon>
        <taxon>Cytophagia</taxon>
        <taxon>Cytophagales</taxon>
        <taxon>Cyclobacteriaceae</taxon>
        <taxon>Echinicola</taxon>
    </lineage>
</organism>
<sequence length="498" mass="57492">MESAYLYIRVSTDEQKRKGYSLPEQEERLLQYCGFHNITVMGIYREDFSAKSFNRPEWKKLIAAIKGNKGRKPENILFVKWDRFSRNIQYAYEMIGILRNLNTQAVAIDQPIDFDIPESSVMLAVYLSIPEAENNRRALNTSNGMRRAKQAGRYPGKAPLGYINQISPDGKKFIAPKHPEADIIIWSFQQLAKRSFTIEEVRRMACTKGLKCGKSNFWKLIRNPAYCGIVTVPPRGSEEMEFVKALHKPLISEELFNEVQASIKRKTRPRGKTEELKKIFPLRGYLTCPLCGRKLTGSVSKGSSNSYPYYHCLGGKCKARFNADRINSLYNEKLEKLVLKQGVIELFKLILKEVNASVQQSEYLRERRLLLDKIDEREILMSKARKLYINDKIEFEDFSELKKEYNLASEGLKNDLNRINARLQLYDKYNYMEDESYSDIFSRYRDFDIGDQRKIINGIMPGNINTKTRDLDSLVLNNTLSKILTIANNQSAALSAQP</sequence>
<dbReference type="InterPro" id="IPR006119">
    <property type="entry name" value="Resolv_N"/>
</dbReference>
<accession>L0FWI6</accession>
<dbReference type="Proteomes" id="UP000010796">
    <property type="component" value="Chromosome"/>
</dbReference>
<dbReference type="PANTHER" id="PTHR30461:SF23">
    <property type="entry name" value="DNA RECOMBINASE-RELATED"/>
    <property type="match status" value="1"/>
</dbReference>
<dbReference type="InterPro" id="IPR011109">
    <property type="entry name" value="DNA_bind_recombinase_dom"/>
</dbReference>
<keyword evidence="3" id="KW-0233">DNA recombination</keyword>
<dbReference type="PATRIC" id="fig|926556.3.peg.1485"/>
<dbReference type="InterPro" id="IPR050639">
    <property type="entry name" value="SSR_resolvase"/>
</dbReference>
<dbReference type="SUPFAM" id="SSF53041">
    <property type="entry name" value="Resolvase-like"/>
    <property type="match status" value="1"/>
</dbReference>
<evidence type="ECO:0000256" key="4">
    <source>
        <dbReference type="PIRSR" id="PIRSR606118-50"/>
    </source>
</evidence>
<evidence type="ECO:0000256" key="2">
    <source>
        <dbReference type="ARBA" id="ARBA00023125"/>
    </source>
</evidence>
<protein>
    <submittedName>
        <fullName evidence="8">Site-specific recombinase, DNA invertase Pin</fullName>
    </submittedName>
</protein>
<feature type="domain" description="Resolvase/invertase-type recombinase catalytic" evidence="6">
    <location>
        <begin position="3"/>
        <end position="152"/>
    </location>
</feature>
<dbReference type="InterPro" id="IPR038109">
    <property type="entry name" value="DNA_bind_recomb_sf"/>
</dbReference>
<dbReference type="InterPro" id="IPR025827">
    <property type="entry name" value="Zn_ribbon_recom_dom"/>
</dbReference>
<evidence type="ECO:0000259" key="7">
    <source>
        <dbReference type="PROSITE" id="PS51737"/>
    </source>
</evidence>
<dbReference type="EMBL" id="CP003346">
    <property type="protein sequence ID" value="AGA77667.1"/>
    <property type="molecule type" value="Genomic_DNA"/>
</dbReference>
<dbReference type="Pfam" id="PF00239">
    <property type="entry name" value="Resolvase"/>
    <property type="match status" value="1"/>
</dbReference>
<dbReference type="Pfam" id="PF07508">
    <property type="entry name" value="Recombinase"/>
    <property type="match status" value="1"/>
</dbReference>
<dbReference type="Gene3D" id="3.40.50.1390">
    <property type="entry name" value="Resolvase, N-terminal catalytic domain"/>
    <property type="match status" value="1"/>
</dbReference>